<protein>
    <submittedName>
        <fullName evidence="2">6193_t:CDS:1</fullName>
    </submittedName>
</protein>
<evidence type="ECO:0000313" key="2">
    <source>
        <dbReference type="EMBL" id="CAG8592567.1"/>
    </source>
</evidence>
<organism evidence="2 3">
    <name type="scientific">Funneliformis mosseae</name>
    <name type="common">Endomycorrhizal fungus</name>
    <name type="synonym">Glomus mosseae</name>
    <dbReference type="NCBI Taxonomy" id="27381"/>
    <lineage>
        <taxon>Eukaryota</taxon>
        <taxon>Fungi</taxon>
        <taxon>Fungi incertae sedis</taxon>
        <taxon>Mucoromycota</taxon>
        <taxon>Glomeromycotina</taxon>
        <taxon>Glomeromycetes</taxon>
        <taxon>Glomerales</taxon>
        <taxon>Glomeraceae</taxon>
        <taxon>Funneliformis</taxon>
    </lineage>
</organism>
<gene>
    <name evidence="2" type="ORF">FMOSSE_LOCUS8520</name>
</gene>
<reference evidence="2" key="1">
    <citation type="submission" date="2021-06" db="EMBL/GenBank/DDBJ databases">
        <authorList>
            <person name="Kallberg Y."/>
            <person name="Tangrot J."/>
            <person name="Rosling A."/>
        </authorList>
    </citation>
    <scope>NUCLEOTIDE SEQUENCE</scope>
    <source>
        <strain evidence="2">87-6 pot B 2015</strain>
    </source>
</reference>
<name>A0A9N9GCE5_FUNMO</name>
<feature type="compositionally biased region" description="Polar residues" evidence="1">
    <location>
        <begin position="90"/>
        <end position="106"/>
    </location>
</feature>
<feature type="region of interest" description="Disordered" evidence="1">
    <location>
        <begin position="90"/>
        <end position="126"/>
    </location>
</feature>
<accession>A0A9N9GCE5</accession>
<evidence type="ECO:0000256" key="1">
    <source>
        <dbReference type="SAM" id="MobiDB-lite"/>
    </source>
</evidence>
<keyword evidence="3" id="KW-1185">Reference proteome</keyword>
<feature type="compositionally biased region" description="Polar residues" evidence="1">
    <location>
        <begin position="116"/>
        <end position="126"/>
    </location>
</feature>
<dbReference type="EMBL" id="CAJVPP010002224">
    <property type="protein sequence ID" value="CAG8592567.1"/>
    <property type="molecule type" value="Genomic_DNA"/>
</dbReference>
<comment type="caution">
    <text evidence="2">The sequence shown here is derived from an EMBL/GenBank/DDBJ whole genome shotgun (WGS) entry which is preliminary data.</text>
</comment>
<dbReference type="AlphaFoldDB" id="A0A9N9GCE5"/>
<dbReference type="Proteomes" id="UP000789375">
    <property type="component" value="Unassembled WGS sequence"/>
</dbReference>
<evidence type="ECO:0000313" key="3">
    <source>
        <dbReference type="Proteomes" id="UP000789375"/>
    </source>
</evidence>
<proteinExistence type="predicted"/>
<sequence>MDRIDKINRYFDRTHTDWNILDFLEENKEEPFQVLIHSYLNVRASGNLRSCLLLKATCRTDGTRSDYHLAKNWRYLRKLNMSNAITISTQGSARNVQDSMGKGNSDSYDDNKKNKATTPEQQIYPP</sequence>